<evidence type="ECO:0000256" key="2">
    <source>
        <dbReference type="ARBA" id="ARBA00009085"/>
    </source>
</evidence>
<keyword evidence="6 7" id="KW-0788">Thiol protease</keyword>
<evidence type="ECO:0000256" key="1">
    <source>
        <dbReference type="ARBA" id="ARBA00000707"/>
    </source>
</evidence>
<dbReference type="PROSITE" id="PS50235">
    <property type="entry name" value="USP_3"/>
    <property type="match status" value="1"/>
</dbReference>
<dbReference type="InterPro" id="IPR028889">
    <property type="entry name" value="USP"/>
</dbReference>
<dbReference type="PROSITE" id="PS00973">
    <property type="entry name" value="USP_2"/>
    <property type="match status" value="1"/>
</dbReference>
<name>A0A8T1V7A8_9STRA</name>
<dbReference type="GO" id="GO:0005634">
    <property type="term" value="C:nucleus"/>
    <property type="evidence" value="ECO:0007669"/>
    <property type="project" value="TreeGrafter"/>
</dbReference>
<dbReference type="InterPro" id="IPR050164">
    <property type="entry name" value="Peptidase_C19"/>
</dbReference>
<dbReference type="Proteomes" id="UP000694044">
    <property type="component" value="Unassembled WGS sequence"/>
</dbReference>
<sequence>MSFFWMFQMIDTVWGTAAVPVATKPMLSLAAKTPRLAVPGLQNLGNTCFFNAILQALASLPSVHEFLEEIEQRARVTRRRLAFTGALRDCLEALAPREALEPCGVVAPRVLNAELTSKLRAFRGNKQQDSQELLQFLFKLVGGEQRCCSVQDRGLVDLSVDGAQDAATSRSISDLRLSQAVDERNWNPLQGLQVNLLQCARCSRFRPLDNQPFLDVSLSLVAPGDRKVSRLTDALRLYTEAEVVKGVECSYCSVLDELEASRTDYARALKDQAKVQHGEQGASDIEVVDLEIVQHERKDWIHTLEQLATSSASFDLEQLERPIPRSRGECLKRLQFSRSPDVFCFHLNRKVYMRTGGAVKLETYVEFPLELDMDDYCQYETSAVVDHKGSTGARSGAAPVRRPRAFLPSCGEASKQQYLLYDLTAVILHHGNERCGHFTAYRRASASQWFFVSDDHVREAPVAEVLTSCAYMLFYERKFRTKRTTRSSETEETTDDDDSLPDVPFEPHLLSTGRF</sequence>
<keyword evidence="5 7" id="KW-0378">Hydrolase</keyword>
<dbReference type="PROSITE" id="PS00972">
    <property type="entry name" value="USP_1"/>
    <property type="match status" value="1"/>
</dbReference>
<dbReference type="PANTHER" id="PTHR24006:SF888">
    <property type="entry name" value="UBIQUITIN CARBOXYL-TERMINAL HYDROLASE 30"/>
    <property type="match status" value="1"/>
</dbReference>
<keyword evidence="9" id="KW-0732">Signal</keyword>
<organism evidence="11 12">
    <name type="scientific">Phytophthora pseudosyringae</name>
    <dbReference type="NCBI Taxonomy" id="221518"/>
    <lineage>
        <taxon>Eukaryota</taxon>
        <taxon>Sar</taxon>
        <taxon>Stramenopiles</taxon>
        <taxon>Oomycota</taxon>
        <taxon>Peronosporomycetes</taxon>
        <taxon>Peronosporales</taxon>
        <taxon>Peronosporaceae</taxon>
        <taxon>Phytophthora</taxon>
    </lineage>
</organism>
<feature type="compositionally biased region" description="Acidic residues" evidence="8">
    <location>
        <begin position="490"/>
        <end position="500"/>
    </location>
</feature>
<feature type="chain" id="PRO_5035714930" description="Ubiquitin carboxyl-terminal hydrolase" evidence="9">
    <location>
        <begin position="19"/>
        <end position="515"/>
    </location>
</feature>
<gene>
    <name evidence="11" type="ORF">PHYPSEUDO_014706</name>
</gene>
<feature type="region of interest" description="Disordered" evidence="8">
    <location>
        <begin position="484"/>
        <end position="515"/>
    </location>
</feature>
<dbReference type="EMBL" id="JAGDFM010000858">
    <property type="protein sequence ID" value="KAG7375989.1"/>
    <property type="molecule type" value="Genomic_DNA"/>
</dbReference>
<dbReference type="GO" id="GO:0006508">
    <property type="term" value="P:proteolysis"/>
    <property type="evidence" value="ECO:0007669"/>
    <property type="project" value="UniProtKB-KW"/>
</dbReference>
<evidence type="ECO:0000256" key="6">
    <source>
        <dbReference type="ARBA" id="ARBA00022807"/>
    </source>
</evidence>
<comment type="caution">
    <text evidence="11">The sequence shown here is derived from an EMBL/GenBank/DDBJ whole genome shotgun (WGS) entry which is preliminary data.</text>
</comment>
<dbReference type="GO" id="GO:0016579">
    <property type="term" value="P:protein deubiquitination"/>
    <property type="evidence" value="ECO:0007669"/>
    <property type="project" value="InterPro"/>
</dbReference>
<dbReference type="CDD" id="cd02257">
    <property type="entry name" value="Peptidase_C19"/>
    <property type="match status" value="1"/>
</dbReference>
<keyword evidence="3 7" id="KW-0645">Protease</keyword>
<evidence type="ECO:0000256" key="4">
    <source>
        <dbReference type="ARBA" id="ARBA00022786"/>
    </source>
</evidence>
<proteinExistence type="inferred from homology"/>
<dbReference type="GO" id="GO:0004843">
    <property type="term" value="F:cysteine-type deubiquitinase activity"/>
    <property type="evidence" value="ECO:0007669"/>
    <property type="project" value="UniProtKB-UniRule"/>
</dbReference>
<dbReference type="InterPro" id="IPR018200">
    <property type="entry name" value="USP_CS"/>
</dbReference>
<dbReference type="InterPro" id="IPR001394">
    <property type="entry name" value="Peptidase_C19_UCH"/>
</dbReference>
<accession>A0A8T1V7A8</accession>
<dbReference type="Pfam" id="PF00443">
    <property type="entry name" value="UCH"/>
    <property type="match status" value="1"/>
</dbReference>
<protein>
    <recommendedName>
        <fullName evidence="7">Ubiquitin carboxyl-terminal hydrolase</fullName>
        <ecNumber evidence="7">3.4.19.12</ecNumber>
    </recommendedName>
</protein>
<evidence type="ECO:0000256" key="3">
    <source>
        <dbReference type="ARBA" id="ARBA00022670"/>
    </source>
</evidence>
<keyword evidence="4 7" id="KW-0833">Ubl conjugation pathway</keyword>
<feature type="signal peptide" evidence="9">
    <location>
        <begin position="1"/>
        <end position="18"/>
    </location>
</feature>
<evidence type="ECO:0000256" key="9">
    <source>
        <dbReference type="SAM" id="SignalP"/>
    </source>
</evidence>
<evidence type="ECO:0000256" key="8">
    <source>
        <dbReference type="SAM" id="MobiDB-lite"/>
    </source>
</evidence>
<comment type="catalytic activity">
    <reaction evidence="1 7">
        <text>Thiol-dependent hydrolysis of ester, thioester, amide, peptide and isopeptide bonds formed by the C-terminal Gly of ubiquitin (a 76-residue protein attached to proteins as an intracellular targeting signal).</text>
        <dbReference type="EC" id="3.4.19.12"/>
    </reaction>
</comment>
<evidence type="ECO:0000256" key="5">
    <source>
        <dbReference type="ARBA" id="ARBA00022801"/>
    </source>
</evidence>
<dbReference type="OrthoDB" id="2248014at2759"/>
<dbReference type="GO" id="GO:0005829">
    <property type="term" value="C:cytosol"/>
    <property type="evidence" value="ECO:0007669"/>
    <property type="project" value="TreeGrafter"/>
</dbReference>
<evidence type="ECO:0000259" key="10">
    <source>
        <dbReference type="PROSITE" id="PS50235"/>
    </source>
</evidence>
<reference evidence="11" key="1">
    <citation type="submission" date="2021-02" db="EMBL/GenBank/DDBJ databases">
        <authorList>
            <person name="Palmer J.M."/>
        </authorList>
    </citation>
    <scope>NUCLEOTIDE SEQUENCE</scope>
    <source>
        <strain evidence="11">SCRP734</strain>
    </source>
</reference>
<keyword evidence="12" id="KW-1185">Reference proteome</keyword>
<evidence type="ECO:0000256" key="7">
    <source>
        <dbReference type="RuleBase" id="RU366025"/>
    </source>
</evidence>
<evidence type="ECO:0000313" key="12">
    <source>
        <dbReference type="Proteomes" id="UP000694044"/>
    </source>
</evidence>
<dbReference type="EC" id="3.4.19.12" evidence="7"/>
<comment type="similarity">
    <text evidence="2 7">Belongs to the peptidase C19 family.</text>
</comment>
<feature type="domain" description="USP" evidence="10">
    <location>
        <begin position="39"/>
        <end position="478"/>
    </location>
</feature>
<evidence type="ECO:0000313" key="11">
    <source>
        <dbReference type="EMBL" id="KAG7375989.1"/>
    </source>
</evidence>
<dbReference type="AlphaFoldDB" id="A0A8T1V7A8"/>
<dbReference type="PANTHER" id="PTHR24006">
    <property type="entry name" value="UBIQUITIN CARBOXYL-TERMINAL HYDROLASE"/>
    <property type="match status" value="1"/>
</dbReference>